<proteinExistence type="predicted"/>
<dbReference type="eggNOG" id="COG0346">
    <property type="taxonomic scope" value="Bacteria"/>
</dbReference>
<dbReference type="Gene3D" id="3.10.180.10">
    <property type="entry name" value="2,3-Dihydroxybiphenyl 1,2-Dioxygenase, domain 1"/>
    <property type="match status" value="1"/>
</dbReference>
<dbReference type="OrthoDB" id="9799428at2"/>
<dbReference type="PANTHER" id="PTHR33993:SF5">
    <property type="entry name" value="GLYOXALASE"/>
    <property type="match status" value="1"/>
</dbReference>
<dbReference type="InterPro" id="IPR004360">
    <property type="entry name" value="Glyas_Fos-R_dOase_dom"/>
</dbReference>
<dbReference type="PANTHER" id="PTHR33993">
    <property type="entry name" value="GLYOXALASE-RELATED"/>
    <property type="match status" value="1"/>
</dbReference>
<evidence type="ECO:0000259" key="1">
    <source>
        <dbReference type="PROSITE" id="PS51819"/>
    </source>
</evidence>
<dbReference type="AlphaFoldDB" id="A0A0A3HTN7"/>
<sequence length="119" mass="14112">MQIKGFGGVFWRTQNIDALKQWYKETLNLSMDDWNGTIITPSSDNETIFSLFKEESDYFPKEQSVMLNFQVDHIEAWMEHFNKLGVPLIKNVEKSDFGTFLWISDPDGRWIELWEKNID</sequence>
<feature type="domain" description="VOC" evidence="1">
    <location>
        <begin position="5"/>
        <end position="116"/>
    </location>
</feature>
<dbReference type="EMBL" id="JPVN01000039">
    <property type="protein sequence ID" value="KGR73658.1"/>
    <property type="molecule type" value="Genomic_DNA"/>
</dbReference>
<dbReference type="STRING" id="1384049.CD29_19035"/>
<dbReference type="InterPro" id="IPR052164">
    <property type="entry name" value="Anthracycline_SecMetBiosynth"/>
</dbReference>
<dbReference type="RefSeq" id="WP_036190124.1">
    <property type="nucleotide sequence ID" value="NZ_AVDA01000039.1"/>
</dbReference>
<dbReference type="PROSITE" id="PS51819">
    <property type="entry name" value="VOC"/>
    <property type="match status" value="1"/>
</dbReference>
<accession>A0A0A3HTN7</accession>
<comment type="caution">
    <text evidence="2">The sequence shown here is derived from an EMBL/GenBank/DDBJ whole genome shotgun (WGS) entry which is preliminary data.</text>
</comment>
<reference evidence="2 3" key="1">
    <citation type="submission" date="2014-02" db="EMBL/GenBank/DDBJ databases">
        <title>Draft genome sequence of Lysinibacillus manganicus DSM 26584T.</title>
        <authorList>
            <person name="Zhang F."/>
            <person name="Wang G."/>
            <person name="Zhang L."/>
        </authorList>
    </citation>
    <scope>NUCLEOTIDE SEQUENCE [LARGE SCALE GENOMIC DNA]</scope>
    <source>
        <strain evidence="2 3">DSM 26584</strain>
    </source>
</reference>
<organism evidence="2 3">
    <name type="scientific">Ureibacillus manganicus DSM 26584</name>
    <dbReference type="NCBI Taxonomy" id="1384049"/>
    <lineage>
        <taxon>Bacteria</taxon>
        <taxon>Bacillati</taxon>
        <taxon>Bacillota</taxon>
        <taxon>Bacilli</taxon>
        <taxon>Bacillales</taxon>
        <taxon>Caryophanaceae</taxon>
        <taxon>Ureibacillus</taxon>
    </lineage>
</organism>
<dbReference type="SUPFAM" id="SSF54593">
    <property type="entry name" value="Glyoxalase/Bleomycin resistance protein/Dihydroxybiphenyl dioxygenase"/>
    <property type="match status" value="1"/>
</dbReference>
<gene>
    <name evidence="2" type="ORF">CD29_19035</name>
</gene>
<name>A0A0A3HTN7_9BACL</name>
<protein>
    <submittedName>
        <fullName evidence="2">Glyoxalase</fullName>
    </submittedName>
</protein>
<dbReference type="Proteomes" id="UP000030416">
    <property type="component" value="Unassembled WGS sequence"/>
</dbReference>
<evidence type="ECO:0000313" key="3">
    <source>
        <dbReference type="Proteomes" id="UP000030416"/>
    </source>
</evidence>
<keyword evidence="3" id="KW-1185">Reference proteome</keyword>
<dbReference type="Pfam" id="PF00903">
    <property type="entry name" value="Glyoxalase"/>
    <property type="match status" value="1"/>
</dbReference>
<dbReference type="InterPro" id="IPR029068">
    <property type="entry name" value="Glyas_Bleomycin-R_OHBP_Dase"/>
</dbReference>
<evidence type="ECO:0000313" key="2">
    <source>
        <dbReference type="EMBL" id="KGR73658.1"/>
    </source>
</evidence>
<dbReference type="InterPro" id="IPR037523">
    <property type="entry name" value="VOC_core"/>
</dbReference>